<keyword evidence="16" id="KW-1185">Reference proteome</keyword>
<evidence type="ECO:0000256" key="9">
    <source>
        <dbReference type="ARBA" id="ARBA00049529"/>
    </source>
</evidence>
<comment type="function">
    <text evidence="10">Involved in the biosynthesis of p-aminobenzoate (PABA), a precursor of tetrahydrofolate. Converts 4-amino-4-deoxychorismate into 4-aminobenzoate (PABA) and pyruvate.</text>
</comment>
<dbReference type="InterPro" id="IPR017824">
    <property type="entry name" value="Aminodeoxychorismate_lyase_IV"/>
</dbReference>
<dbReference type="GO" id="GO:0005829">
    <property type="term" value="C:cytosol"/>
    <property type="evidence" value="ECO:0007669"/>
    <property type="project" value="TreeGrafter"/>
</dbReference>
<dbReference type="GeneID" id="66741881"/>
<dbReference type="PANTHER" id="PTHR42743">
    <property type="entry name" value="AMINO-ACID AMINOTRANSFERASE"/>
    <property type="match status" value="1"/>
</dbReference>
<organism evidence="15 16">
    <name type="scientific">Piscirickettsia salmonis</name>
    <dbReference type="NCBI Taxonomy" id="1238"/>
    <lineage>
        <taxon>Bacteria</taxon>
        <taxon>Pseudomonadati</taxon>
        <taxon>Pseudomonadota</taxon>
        <taxon>Gammaproteobacteria</taxon>
        <taxon>Thiotrichales</taxon>
        <taxon>Piscirickettsiaceae</taxon>
        <taxon>Piscirickettsia</taxon>
    </lineage>
</organism>
<dbReference type="Pfam" id="PF01063">
    <property type="entry name" value="Aminotran_4"/>
    <property type="match status" value="1"/>
</dbReference>
<name>A0A9Q6PVX4_PISSA</name>
<dbReference type="InterPro" id="IPR018300">
    <property type="entry name" value="Aminotrans_IV_CS"/>
</dbReference>
<comment type="pathway">
    <text evidence="7">Cofactor biosynthesis; tetrahydrofolate biosynthesis; 4-aminobenzoate from chorismate: step 2/2.</text>
</comment>
<dbReference type="GO" id="GO:0046656">
    <property type="term" value="P:folic acid biosynthetic process"/>
    <property type="evidence" value="ECO:0007669"/>
    <property type="project" value="UniProtKB-KW"/>
</dbReference>
<dbReference type="InterPro" id="IPR043131">
    <property type="entry name" value="BCAT-like_N"/>
</dbReference>
<dbReference type="FunFam" id="3.20.10.10:FF:000002">
    <property type="entry name" value="D-alanine aminotransferase"/>
    <property type="match status" value="1"/>
</dbReference>
<comment type="catalytic activity">
    <reaction evidence="9">
        <text>4-amino-4-deoxychorismate = 4-aminobenzoate + pyruvate + H(+)</text>
        <dbReference type="Rhea" id="RHEA:16201"/>
        <dbReference type="ChEBI" id="CHEBI:15361"/>
        <dbReference type="ChEBI" id="CHEBI:15378"/>
        <dbReference type="ChEBI" id="CHEBI:17836"/>
        <dbReference type="ChEBI" id="CHEBI:58406"/>
        <dbReference type="EC" id="4.1.3.38"/>
    </reaction>
</comment>
<comment type="similarity">
    <text evidence="2 13">Belongs to the class-IV pyridoxal-phosphate-dependent aminotransferase family.</text>
</comment>
<protein>
    <recommendedName>
        <fullName evidence="11 12">Aminodeoxychorismate lyase</fullName>
        <ecNumber evidence="8 12">4.1.3.38</ecNumber>
    </recommendedName>
</protein>
<dbReference type="EMBL" id="CP038908">
    <property type="protein sequence ID" value="QGO05078.1"/>
    <property type="molecule type" value="Genomic_DNA"/>
</dbReference>
<dbReference type="SUPFAM" id="SSF56752">
    <property type="entry name" value="D-aminoacid aminotransferase-like PLP-dependent enzymes"/>
    <property type="match status" value="1"/>
</dbReference>
<keyword evidence="5" id="KW-0289">Folate biosynthesis</keyword>
<evidence type="ECO:0000256" key="7">
    <source>
        <dbReference type="ARBA" id="ARBA00035633"/>
    </source>
</evidence>
<dbReference type="RefSeq" id="WP_016210400.1">
    <property type="nucleotide sequence ID" value="NZ_CP012413.1"/>
</dbReference>
<dbReference type="EC" id="4.1.3.38" evidence="8 12"/>
<dbReference type="Gene3D" id="3.30.470.10">
    <property type="match status" value="1"/>
</dbReference>
<dbReference type="Gene3D" id="3.20.10.10">
    <property type="entry name" value="D-amino Acid Aminotransferase, subunit A, domain 2"/>
    <property type="match status" value="1"/>
</dbReference>
<dbReference type="GO" id="GO:0030170">
    <property type="term" value="F:pyridoxal phosphate binding"/>
    <property type="evidence" value="ECO:0007669"/>
    <property type="project" value="InterPro"/>
</dbReference>
<dbReference type="InterPro" id="IPR043132">
    <property type="entry name" value="BCAT-like_C"/>
</dbReference>
<evidence type="ECO:0000256" key="13">
    <source>
        <dbReference type="RuleBase" id="RU004106"/>
    </source>
</evidence>
<dbReference type="NCBIfam" id="NF004761">
    <property type="entry name" value="PRK06092.1"/>
    <property type="match status" value="1"/>
</dbReference>
<sequence>MLTALINGQINNHAKVSILERGFCYGDGLFETILVKNNQAILLNYHLERLCEGAQRLGFSETELEVRVFEHEIQQLLACSPDDCIIKIMLTRGIGGRGYNPVGVLQATRVVASFPFVSYPKYYYSPGVKVRICTTRLARQPQLAGIKHLNRLEQVLARAEWQDSEIAEGIVLDTDSWVIEGTFTNLFIIDHMGNIKTPRLSYAGVKGVMRRFILETAHIFGLKVIECDLSLSDLEQARSAFLTNSIIGLWPIASCNDWHYLGAACQTTLKLKQVITTLINPK</sequence>
<gene>
    <name evidence="15" type="primary">pabC</name>
    <name evidence="15" type="ORF">Psal009_00958</name>
</gene>
<dbReference type="PANTHER" id="PTHR42743:SF2">
    <property type="entry name" value="AMINODEOXYCHORISMATE LYASE"/>
    <property type="match status" value="1"/>
</dbReference>
<evidence type="ECO:0000256" key="5">
    <source>
        <dbReference type="ARBA" id="ARBA00022909"/>
    </source>
</evidence>
<comment type="cofactor">
    <cofactor evidence="1 14">
        <name>pyridoxal 5'-phosphate</name>
        <dbReference type="ChEBI" id="CHEBI:597326"/>
    </cofactor>
</comment>
<evidence type="ECO:0000313" key="16">
    <source>
        <dbReference type="Proteomes" id="UP000422232"/>
    </source>
</evidence>
<dbReference type="InterPro" id="IPR050571">
    <property type="entry name" value="Class-IV_PLP-Dep_Aminotrnsfr"/>
</dbReference>
<keyword evidence="4 14" id="KW-0663">Pyridoxal phosphate</keyword>
<proteinExistence type="inferred from homology"/>
<comment type="subunit">
    <text evidence="3">Homodimer.</text>
</comment>
<evidence type="ECO:0000256" key="2">
    <source>
        <dbReference type="ARBA" id="ARBA00009320"/>
    </source>
</evidence>
<dbReference type="InterPro" id="IPR036038">
    <property type="entry name" value="Aminotransferase-like"/>
</dbReference>
<evidence type="ECO:0000256" key="10">
    <source>
        <dbReference type="ARBA" id="ARBA00054027"/>
    </source>
</evidence>
<dbReference type="AlphaFoldDB" id="A0A9Q6PVX4"/>
<evidence type="ECO:0000313" key="15">
    <source>
        <dbReference type="EMBL" id="QGO05078.1"/>
    </source>
</evidence>
<reference evidence="15 16" key="1">
    <citation type="submission" date="2019-04" db="EMBL/GenBank/DDBJ databases">
        <title>Complete genome sequencing of Piscirickettsia salmonis strain Psal-009.</title>
        <authorList>
            <person name="Schober I."/>
            <person name="Bunk B."/>
            <person name="Sproer C."/>
            <person name="Carril G.P."/>
            <person name="Riedel T."/>
            <person name="Flores-Herrera P.A."/>
            <person name="Nourdin-Galindo G."/>
            <person name="Marshall S.H."/>
            <person name="Overmann J."/>
        </authorList>
    </citation>
    <scope>NUCLEOTIDE SEQUENCE [LARGE SCALE GENOMIC DNA]</scope>
    <source>
        <strain evidence="15 16">Psal-009</strain>
    </source>
</reference>
<dbReference type="CDD" id="cd01559">
    <property type="entry name" value="ADCL_like"/>
    <property type="match status" value="1"/>
</dbReference>
<evidence type="ECO:0000256" key="14">
    <source>
        <dbReference type="RuleBase" id="RU004516"/>
    </source>
</evidence>
<dbReference type="InterPro" id="IPR001544">
    <property type="entry name" value="Aminotrans_IV"/>
</dbReference>
<evidence type="ECO:0000256" key="4">
    <source>
        <dbReference type="ARBA" id="ARBA00022898"/>
    </source>
</evidence>
<evidence type="ECO:0000256" key="8">
    <source>
        <dbReference type="ARBA" id="ARBA00035676"/>
    </source>
</evidence>
<evidence type="ECO:0000256" key="6">
    <source>
        <dbReference type="ARBA" id="ARBA00023239"/>
    </source>
</evidence>
<evidence type="ECO:0000256" key="3">
    <source>
        <dbReference type="ARBA" id="ARBA00011738"/>
    </source>
</evidence>
<keyword evidence="6 15" id="KW-0456">Lyase</keyword>
<dbReference type="NCBIfam" id="TIGR03461">
    <property type="entry name" value="pabC_Proteo"/>
    <property type="match status" value="1"/>
</dbReference>
<dbReference type="Proteomes" id="UP000422232">
    <property type="component" value="Chromosome"/>
</dbReference>
<evidence type="ECO:0000256" key="1">
    <source>
        <dbReference type="ARBA" id="ARBA00001933"/>
    </source>
</evidence>
<dbReference type="GO" id="GO:0008696">
    <property type="term" value="F:4-amino-4-deoxychorismate lyase activity"/>
    <property type="evidence" value="ECO:0007669"/>
    <property type="project" value="UniProtKB-UniRule"/>
</dbReference>
<accession>A0A9Q6PVX4</accession>
<dbReference type="GO" id="GO:0008153">
    <property type="term" value="P:4-aminobenzoate biosynthetic process"/>
    <property type="evidence" value="ECO:0007669"/>
    <property type="project" value="UniProtKB-UniRule"/>
</dbReference>
<evidence type="ECO:0000256" key="11">
    <source>
        <dbReference type="ARBA" id="ARBA00069174"/>
    </source>
</evidence>
<evidence type="ECO:0000256" key="12">
    <source>
        <dbReference type="NCBIfam" id="TIGR03461"/>
    </source>
</evidence>
<dbReference type="PROSITE" id="PS00770">
    <property type="entry name" value="AA_TRANSFER_CLASS_4"/>
    <property type="match status" value="1"/>
</dbReference>